<gene>
    <name evidence="2" type="ORF">GT019_08520</name>
</gene>
<keyword evidence="1" id="KW-0812">Transmembrane</keyword>
<evidence type="ECO:0000313" key="2">
    <source>
        <dbReference type="EMBL" id="NBD23914.1"/>
    </source>
</evidence>
<dbReference type="EMBL" id="JAAAMV010000003">
    <property type="protein sequence ID" value="NBD23914.1"/>
    <property type="molecule type" value="Genomic_DNA"/>
</dbReference>
<proteinExistence type="predicted"/>
<sequence length="153" mass="16873">MHPFKSLLTKTLIRLFTAFFVYPAILFACLVLGFTSSWKSGTVMLVSALLLLLVLKREAAAIRPAGVWRTTRKRKPRRGTPAGKRPLGYFPDAFDSAACPPQLSEIYSDMAAQLREQETLLALLRTMDGKPGGKHPEGCQCSSCEQAFQGPNK</sequence>
<accession>A0ABW9XMQ3</accession>
<evidence type="ECO:0000256" key="1">
    <source>
        <dbReference type="SAM" id="Phobius"/>
    </source>
</evidence>
<comment type="caution">
    <text evidence="2">The sequence shown here is derived from an EMBL/GenBank/DDBJ whole genome shotgun (WGS) entry which is preliminary data.</text>
</comment>
<dbReference type="Proteomes" id="UP000665561">
    <property type="component" value="Unassembled WGS sequence"/>
</dbReference>
<keyword evidence="1" id="KW-1133">Transmembrane helix</keyword>
<keyword evidence="3" id="KW-1185">Reference proteome</keyword>
<organism evidence="2 3">
    <name type="scientific">Paenibacillus glycinis</name>
    <dbReference type="NCBI Taxonomy" id="2697035"/>
    <lineage>
        <taxon>Bacteria</taxon>
        <taxon>Bacillati</taxon>
        <taxon>Bacillota</taxon>
        <taxon>Bacilli</taxon>
        <taxon>Bacillales</taxon>
        <taxon>Paenibacillaceae</taxon>
        <taxon>Paenibacillus</taxon>
    </lineage>
</organism>
<feature type="transmembrane region" description="Helical" evidence="1">
    <location>
        <begin position="12"/>
        <end position="34"/>
    </location>
</feature>
<evidence type="ECO:0000313" key="3">
    <source>
        <dbReference type="Proteomes" id="UP000665561"/>
    </source>
</evidence>
<dbReference type="PROSITE" id="PS51257">
    <property type="entry name" value="PROKAR_LIPOPROTEIN"/>
    <property type="match status" value="1"/>
</dbReference>
<name>A0ABW9XMQ3_9BACL</name>
<dbReference type="RefSeq" id="WP_161742688.1">
    <property type="nucleotide sequence ID" value="NZ_JAAAMV010000003.1"/>
</dbReference>
<keyword evidence="1" id="KW-0472">Membrane</keyword>
<feature type="transmembrane region" description="Helical" evidence="1">
    <location>
        <begin position="40"/>
        <end position="55"/>
    </location>
</feature>
<protein>
    <submittedName>
        <fullName evidence="2">Uncharacterized protein</fullName>
    </submittedName>
</protein>
<reference evidence="2 3" key="1">
    <citation type="submission" date="2020-01" db="EMBL/GenBank/DDBJ databases">
        <title>Paenibacillus soybeanensis sp. nov. isolated from the nodules of soybean (Glycine max(L.) Merr).</title>
        <authorList>
            <person name="Wang H."/>
        </authorList>
    </citation>
    <scope>NUCLEOTIDE SEQUENCE [LARGE SCALE GENOMIC DNA]</scope>
    <source>
        <strain evidence="2 3">T1</strain>
    </source>
</reference>